<dbReference type="Gene3D" id="3.90.1150.10">
    <property type="entry name" value="Aspartate Aminotransferase, domain 1"/>
    <property type="match status" value="1"/>
</dbReference>
<feature type="binding site" evidence="4">
    <location>
        <begin position="125"/>
        <end position="128"/>
    </location>
    <ligand>
        <name>pyridoxal 5'-phosphate</name>
        <dbReference type="ChEBI" id="CHEBI:597326"/>
    </ligand>
</feature>
<dbReference type="EMBL" id="LXKA01000265">
    <property type="protein sequence ID" value="OAJ59526.1"/>
    <property type="molecule type" value="Genomic_DNA"/>
</dbReference>
<name>A0A1A9N6L0_9BURK</name>
<keyword evidence="10" id="KW-1185">Reference proteome</keyword>
<dbReference type="STRING" id="1462993.A6V36_24750"/>
<dbReference type="InterPro" id="IPR015422">
    <property type="entry name" value="PyrdxlP-dep_Trfase_small"/>
</dbReference>
<dbReference type="Pfam" id="PF22580">
    <property type="entry name" value="KYNU_C"/>
    <property type="match status" value="1"/>
</dbReference>
<dbReference type="InterPro" id="IPR015421">
    <property type="entry name" value="PyrdxlP-dep_Trfase_major"/>
</dbReference>
<comment type="subunit">
    <text evidence="4 6">Homodimer.</text>
</comment>
<dbReference type="GO" id="GO:0019805">
    <property type="term" value="P:quinolinate biosynthetic process"/>
    <property type="evidence" value="ECO:0007669"/>
    <property type="project" value="UniProtKB-UniRule"/>
</dbReference>
<dbReference type="PIRSF" id="PIRSF038800">
    <property type="entry name" value="KYNU"/>
    <property type="match status" value="1"/>
</dbReference>
<gene>
    <name evidence="4" type="primary">kynU</name>
    <name evidence="9" type="ORF">A6V36_24750</name>
    <name evidence="8" type="ORF">A6V37_27180</name>
</gene>
<comment type="caution">
    <text evidence="8">The sequence shown here is derived from an EMBL/GenBank/DDBJ whole genome shotgun (WGS) entry which is preliminary data.</text>
</comment>
<evidence type="ECO:0000313" key="11">
    <source>
        <dbReference type="Proteomes" id="UP000078116"/>
    </source>
</evidence>
<evidence type="ECO:0000256" key="1">
    <source>
        <dbReference type="ARBA" id="ARBA00022642"/>
    </source>
</evidence>
<feature type="binding site" evidence="4">
    <location>
        <position position="197"/>
    </location>
    <ligand>
        <name>pyridoxal 5'-phosphate</name>
        <dbReference type="ChEBI" id="CHEBI:597326"/>
    </ligand>
</feature>
<protein>
    <recommendedName>
        <fullName evidence="4 5">Kynureninase</fullName>
        <ecNumber evidence="4 5">3.7.1.3</ecNumber>
    </recommendedName>
    <alternativeName>
        <fullName evidence="4">L-kynurenine hydrolase</fullName>
    </alternativeName>
</protein>
<dbReference type="Pfam" id="PF01041">
    <property type="entry name" value="DegT_DnrJ_EryC1"/>
    <property type="match status" value="1"/>
</dbReference>
<dbReference type="Proteomes" id="UP000077961">
    <property type="component" value="Unassembled WGS sequence"/>
</dbReference>
<evidence type="ECO:0000256" key="5">
    <source>
        <dbReference type="NCBIfam" id="TIGR01814"/>
    </source>
</evidence>
<feature type="binding site" evidence="4">
    <location>
        <position position="165"/>
    </location>
    <ligand>
        <name>pyridoxal 5'-phosphate</name>
        <dbReference type="ChEBI" id="CHEBI:597326"/>
    </ligand>
</feature>
<dbReference type="InterPro" id="IPR000653">
    <property type="entry name" value="DegT/StrS_aminotransferase"/>
</dbReference>
<evidence type="ECO:0000313" key="8">
    <source>
        <dbReference type="EMBL" id="OAJ59526.1"/>
    </source>
</evidence>
<sequence>MITREHCAALDAADTLAHCRARFDLPADTIYLDGNSLGAMPANVPTRIEQALKQEWAHGLIRSWNDADWYPAPQRTGNKIAKLIGAGQDEVIVADSTSVNLFKVLVAATRMRPGRKVILAERTNFPTDVYIASSVAEMAGCELRCVDPDEIVAAIDDSVAIVSLTHVNYKTGKRYDMEAVTCQAHEAGALIVWDLCHSAGAMPVNLNRCGADFAVGCGYKYLNGGPGAPAFVFVAARHIEAVRQPLTGWHGHAKPFDFTHDYAPHPGIDRMLTGTAPQLGVIALESALEAFDGVDLDVLRDKSVALGNLFIELSDQELEGLGCTLASPRDAERRGSQVSLAHAQGYAIMQALIARNVIGDFRAPDILRFGFAPLYVRYVDIWDTIAQLKDIIATDAWNTEEFKARKSVT</sequence>
<dbReference type="UniPathway" id="UPA00253">
    <property type="reaction ID" value="UER00329"/>
</dbReference>
<evidence type="ECO:0000256" key="2">
    <source>
        <dbReference type="ARBA" id="ARBA00022801"/>
    </source>
</evidence>
<comment type="similarity">
    <text evidence="4 6">Belongs to the kynureninase family.</text>
</comment>
<dbReference type="GO" id="GO:0097053">
    <property type="term" value="P:L-kynurenine catabolic process"/>
    <property type="evidence" value="ECO:0007669"/>
    <property type="project" value="UniProtKB-UniRule"/>
</dbReference>
<keyword evidence="2 4" id="KW-0378">Hydrolase</keyword>
<dbReference type="PANTHER" id="PTHR14084:SF0">
    <property type="entry name" value="KYNURENINASE"/>
    <property type="match status" value="1"/>
</dbReference>
<dbReference type="EC" id="3.7.1.3" evidence="4 5"/>
<dbReference type="Proteomes" id="UP000078116">
    <property type="component" value="Unassembled WGS sequence"/>
</dbReference>
<comment type="function">
    <text evidence="4 6">Catalyzes the cleavage of L-kynurenine (L-Kyn) and L-3-hydroxykynurenine (L-3OHKyn) into anthranilic acid (AA) and 3-hydroxyanthranilic acid (3-OHAA), respectively.</text>
</comment>
<dbReference type="FunFam" id="3.40.640.10:FF:000107">
    <property type="entry name" value="Kynureninase"/>
    <property type="match status" value="1"/>
</dbReference>
<feature type="binding site" evidence="4">
    <location>
        <position position="98"/>
    </location>
    <ligand>
        <name>pyridoxal 5'-phosphate</name>
        <dbReference type="ChEBI" id="CHEBI:597326"/>
    </ligand>
</feature>
<feature type="binding site" evidence="4">
    <location>
        <position position="219"/>
    </location>
    <ligand>
        <name>pyridoxal 5'-phosphate</name>
        <dbReference type="ChEBI" id="CHEBI:597326"/>
    </ligand>
</feature>
<dbReference type="PANTHER" id="PTHR14084">
    <property type="entry name" value="KYNURENINASE"/>
    <property type="match status" value="1"/>
</dbReference>
<dbReference type="AlphaFoldDB" id="A0A1A9N6L0"/>
<feature type="binding site" evidence="4">
    <location>
        <position position="249"/>
    </location>
    <ligand>
        <name>pyridoxal 5'-phosphate</name>
        <dbReference type="ChEBI" id="CHEBI:597326"/>
    </ligand>
</feature>
<accession>A0A1A9N6L0</accession>
<comment type="cofactor">
    <cofactor evidence="4 6">
        <name>pyridoxal 5'-phosphate</name>
        <dbReference type="ChEBI" id="CHEBI:597326"/>
    </cofactor>
</comment>
<evidence type="ECO:0000313" key="10">
    <source>
        <dbReference type="Proteomes" id="UP000077961"/>
    </source>
</evidence>
<dbReference type="GO" id="GO:0005737">
    <property type="term" value="C:cytoplasm"/>
    <property type="evidence" value="ECO:0007669"/>
    <property type="project" value="UniProtKB-UniRule"/>
</dbReference>
<evidence type="ECO:0000256" key="4">
    <source>
        <dbReference type="HAMAP-Rule" id="MF_01970"/>
    </source>
</evidence>
<dbReference type="GO" id="GO:0019441">
    <property type="term" value="P:L-tryptophan catabolic process to kynurenine"/>
    <property type="evidence" value="ECO:0007669"/>
    <property type="project" value="TreeGrafter"/>
</dbReference>
<dbReference type="GO" id="GO:0009435">
    <property type="term" value="P:NAD+ biosynthetic process"/>
    <property type="evidence" value="ECO:0007669"/>
    <property type="project" value="UniProtKB-UniRule"/>
</dbReference>
<keyword evidence="3 4" id="KW-0663">Pyridoxal phosphate</keyword>
<proteinExistence type="inferred from homology"/>
<feature type="binding site" evidence="4">
    <location>
        <position position="194"/>
    </location>
    <ligand>
        <name>pyridoxal 5'-phosphate</name>
        <dbReference type="ChEBI" id="CHEBI:597326"/>
    </ligand>
</feature>
<evidence type="ECO:0000256" key="6">
    <source>
        <dbReference type="PIRNR" id="PIRNR038800"/>
    </source>
</evidence>
<keyword evidence="1 4" id="KW-0662">Pyridine nucleotide biosynthesis</keyword>
<dbReference type="GO" id="GO:0030429">
    <property type="term" value="F:kynureninase activity"/>
    <property type="evidence" value="ECO:0007669"/>
    <property type="project" value="UniProtKB-UniRule"/>
</dbReference>
<feature type="modified residue" description="N6-(pyridoxal phosphate)lysine" evidence="4">
    <location>
        <position position="220"/>
    </location>
</feature>
<dbReference type="InterPro" id="IPR010111">
    <property type="entry name" value="Kynureninase"/>
</dbReference>
<reference evidence="10 11" key="1">
    <citation type="submission" date="2016-04" db="EMBL/GenBank/DDBJ databases">
        <title>Reclassification of Paraburkholderia panaciterrae (Farh et al. 2015) Dobritsa &amp; Samadpour 2016 as a later homotypic synonym of Paraburkholderia ginsengiterrae (Farh et al. 2015) Dobritsa &amp; Samadpour 2016.</title>
        <authorList>
            <person name="Dobritsa A.P."/>
            <person name="Kutumbaka K."/>
            <person name="Samadpour M."/>
        </authorList>
    </citation>
    <scope>NUCLEOTIDE SEQUENCE [LARGE SCALE GENOMIC DNA]</scope>
    <source>
        <strain evidence="8 11">DCY85</strain>
        <strain evidence="9 10">DCY85-1</strain>
    </source>
</reference>
<dbReference type="GO" id="GO:0030170">
    <property type="term" value="F:pyridoxal phosphate binding"/>
    <property type="evidence" value="ECO:0007669"/>
    <property type="project" value="UniProtKB-UniRule"/>
</dbReference>
<dbReference type="InterPro" id="IPR015424">
    <property type="entry name" value="PyrdxlP-dep_Trfase"/>
</dbReference>
<comment type="catalytic activity">
    <reaction evidence="4 6">
        <text>L-kynurenine + H2O = anthranilate + L-alanine + H(+)</text>
        <dbReference type="Rhea" id="RHEA:16813"/>
        <dbReference type="ChEBI" id="CHEBI:15377"/>
        <dbReference type="ChEBI" id="CHEBI:15378"/>
        <dbReference type="ChEBI" id="CHEBI:16567"/>
        <dbReference type="ChEBI" id="CHEBI:57959"/>
        <dbReference type="ChEBI" id="CHEBI:57972"/>
        <dbReference type="EC" id="3.7.1.3"/>
    </reaction>
</comment>
<evidence type="ECO:0000313" key="9">
    <source>
        <dbReference type="EMBL" id="OAJ60875.1"/>
    </source>
</evidence>
<feature type="binding site" evidence="4">
    <location>
        <position position="275"/>
    </location>
    <ligand>
        <name>pyridoxal 5'-phosphate</name>
        <dbReference type="ChEBI" id="CHEBI:597326"/>
    </ligand>
</feature>
<dbReference type="HAMAP" id="MF_01970">
    <property type="entry name" value="Kynureninase"/>
    <property type="match status" value="1"/>
</dbReference>
<dbReference type="RefSeq" id="WP_064266433.1">
    <property type="nucleotide sequence ID" value="NZ_LXJZ01000100.1"/>
</dbReference>
<dbReference type="Gene3D" id="3.40.640.10">
    <property type="entry name" value="Type I PLP-dependent aspartate aminotransferase-like (Major domain)"/>
    <property type="match status" value="1"/>
</dbReference>
<evidence type="ECO:0000256" key="7">
    <source>
        <dbReference type="RuleBase" id="RU004508"/>
    </source>
</evidence>
<dbReference type="GO" id="GO:0043420">
    <property type="term" value="P:anthranilate metabolic process"/>
    <property type="evidence" value="ECO:0007669"/>
    <property type="project" value="TreeGrafter"/>
</dbReference>
<organism evidence="8 11">
    <name type="scientific">Paraburkholderia ginsengiterrae</name>
    <dbReference type="NCBI Taxonomy" id="1462993"/>
    <lineage>
        <taxon>Bacteria</taxon>
        <taxon>Pseudomonadati</taxon>
        <taxon>Pseudomonadota</taxon>
        <taxon>Betaproteobacteria</taxon>
        <taxon>Burkholderiales</taxon>
        <taxon>Burkholderiaceae</taxon>
        <taxon>Paraburkholderia</taxon>
    </lineage>
</organism>
<dbReference type="SUPFAM" id="SSF53383">
    <property type="entry name" value="PLP-dependent transferases"/>
    <property type="match status" value="1"/>
</dbReference>
<dbReference type="OrthoDB" id="9812626at2"/>
<feature type="binding site" evidence="4">
    <location>
        <position position="97"/>
    </location>
    <ligand>
        <name>pyridoxal 5'-phosphate</name>
        <dbReference type="ChEBI" id="CHEBI:597326"/>
    </ligand>
</feature>
<evidence type="ECO:0000256" key="3">
    <source>
        <dbReference type="ARBA" id="ARBA00022898"/>
    </source>
</evidence>
<comment type="catalytic activity">
    <reaction evidence="6">
        <text>3-hydroxy-L-kynurenine + H2O = 3-hydroxyanthranilate + L-alanine + H(+)</text>
        <dbReference type="Rhea" id="RHEA:25143"/>
        <dbReference type="ChEBI" id="CHEBI:15377"/>
        <dbReference type="ChEBI" id="CHEBI:15378"/>
        <dbReference type="ChEBI" id="CHEBI:36559"/>
        <dbReference type="ChEBI" id="CHEBI:57972"/>
        <dbReference type="ChEBI" id="CHEBI:58125"/>
        <dbReference type="EC" id="3.7.1.3"/>
    </reaction>
</comment>
<dbReference type="UniPathway" id="UPA00334">
    <property type="reaction ID" value="UER00455"/>
</dbReference>
<dbReference type="NCBIfam" id="TIGR01814">
    <property type="entry name" value="kynureninase"/>
    <property type="match status" value="1"/>
</dbReference>
<dbReference type="EMBL" id="LXJZ01000100">
    <property type="protein sequence ID" value="OAJ60875.1"/>
    <property type="molecule type" value="Genomic_DNA"/>
</dbReference>
<comment type="pathway">
    <text evidence="4 6">Cofactor biosynthesis; NAD(+) biosynthesis; quinolinate from L-kynurenine: step 2/3.</text>
</comment>
<comment type="similarity">
    <text evidence="7">Belongs to the DegT/DnrJ/EryC1 family.</text>
</comment>
<comment type="pathway">
    <text evidence="4 6">Amino-acid degradation; L-kynurenine degradation; L-alanine and anthranilate from L-kynurenine: step 1/1.</text>
</comment>